<gene>
    <name evidence="1" type="ORF">LARI1_G009579</name>
</gene>
<reference evidence="1 2" key="1">
    <citation type="submission" date="2018-05" db="EMBL/GenBank/DDBJ databases">
        <title>Whole genome sequencing for identification of molecular markers to develop diagnostic detection tools for the regulated plant pathogen Lachnellula willkommii.</title>
        <authorList>
            <person name="Giroux E."/>
            <person name="Bilodeau G."/>
        </authorList>
    </citation>
    <scope>NUCLEOTIDE SEQUENCE [LARGE SCALE GENOMIC DNA]</scope>
    <source>
        <strain evidence="1 2">CBS 203.66</strain>
    </source>
</reference>
<sequence>MAERIKAIILANPAPEDPEWPGWRVPYTNTFCLTSQHITSACALPQGHPVRGILAAATVEGYKFEREASRVPEFAVNLLKAVRATIESITIEFNATTFEDPISRLRFGLKGI</sequence>
<protein>
    <submittedName>
        <fullName evidence="1">Uncharacterized protein</fullName>
    </submittedName>
</protein>
<dbReference type="AlphaFoldDB" id="A0A8T9AY72"/>
<dbReference type="OrthoDB" id="194443at2759"/>
<accession>A0A8T9AY72</accession>
<proteinExistence type="predicted"/>
<name>A0A8T9AY72_9HELO</name>
<evidence type="ECO:0000313" key="1">
    <source>
        <dbReference type="EMBL" id="TVY12698.1"/>
    </source>
</evidence>
<dbReference type="EMBL" id="QGMF01001387">
    <property type="protein sequence ID" value="TVY12698.1"/>
    <property type="molecule type" value="Genomic_DNA"/>
</dbReference>
<evidence type="ECO:0000313" key="2">
    <source>
        <dbReference type="Proteomes" id="UP000469559"/>
    </source>
</evidence>
<dbReference type="Proteomes" id="UP000469559">
    <property type="component" value="Unassembled WGS sequence"/>
</dbReference>
<keyword evidence="2" id="KW-1185">Reference proteome</keyword>
<comment type="caution">
    <text evidence="1">The sequence shown here is derived from an EMBL/GenBank/DDBJ whole genome shotgun (WGS) entry which is preliminary data.</text>
</comment>
<organism evidence="1 2">
    <name type="scientific">Lachnellula arida</name>
    <dbReference type="NCBI Taxonomy" id="1316785"/>
    <lineage>
        <taxon>Eukaryota</taxon>
        <taxon>Fungi</taxon>
        <taxon>Dikarya</taxon>
        <taxon>Ascomycota</taxon>
        <taxon>Pezizomycotina</taxon>
        <taxon>Leotiomycetes</taxon>
        <taxon>Helotiales</taxon>
        <taxon>Lachnaceae</taxon>
        <taxon>Lachnellula</taxon>
    </lineage>
</organism>